<gene>
    <name evidence="3" type="ORF">GRI97_09990</name>
</gene>
<proteinExistence type="predicted"/>
<keyword evidence="2" id="KW-0732">Signal</keyword>
<evidence type="ECO:0000313" key="4">
    <source>
        <dbReference type="Proteomes" id="UP000469430"/>
    </source>
</evidence>
<dbReference type="OrthoDB" id="8420938at2"/>
<name>A0A6I4TVT4_9SPHN</name>
<dbReference type="RefSeq" id="WP_161391049.1">
    <property type="nucleotide sequence ID" value="NZ_JBHSCP010000001.1"/>
</dbReference>
<organism evidence="3 4">
    <name type="scientific">Croceibacterium xixiisoli</name>
    <dbReference type="NCBI Taxonomy" id="1476466"/>
    <lineage>
        <taxon>Bacteria</taxon>
        <taxon>Pseudomonadati</taxon>
        <taxon>Pseudomonadota</taxon>
        <taxon>Alphaproteobacteria</taxon>
        <taxon>Sphingomonadales</taxon>
        <taxon>Erythrobacteraceae</taxon>
        <taxon>Croceibacterium</taxon>
    </lineage>
</organism>
<evidence type="ECO:0000313" key="3">
    <source>
        <dbReference type="EMBL" id="MXO99319.1"/>
    </source>
</evidence>
<reference evidence="3 4" key="1">
    <citation type="submission" date="2019-12" db="EMBL/GenBank/DDBJ databases">
        <title>Genomic-based taxomic classification of the family Erythrobacteraceae.</title>
        <authorList>
            <person name="Xu L."/>
        </authorList>
    </citation>
    <scope>NUCLEOTIDE SEQUENCE [LARGE SCALE GENOMIC DNA]</scope>
    <source>
        <strain evidence="3 4">S36</strain>
    </source>
</reference>
<sequence>MKTTIFGVVAAAGIAALSLGIATQSFAHHSFASEFDVARPVEVQGRVTKVRFVNPHAWLFVDVRNPNGTTTNWGFEFGSPSVLAAKDISRTDVPIGSTVHIAGFRSKNTGPFGYAQEVDLPGGRKVQVGSAPDAPTLRRGRGQ</sequence>
<dbReference type="Proteomes" id="UP000469430">
    <property type="component" value="Unassembled WGS sequence"/>
</dbReference>
<keyword evidence="4" id="KW-1185">Reference proteome</keyword>
<dbReference type="AlphaFoldDB" id="A0A6I4TVT4"/>
<dbReference type="InterPro" id="IPR046150">
    <property type="entry name" value="DUF6152"/>
</dbReference>
<feature type="chain" id="PRO_5026289277" description="DUF5666 domain-containing protein" evidence="2">
    <location>
        <begin position="28"/>
        <end position="143"/>
    </location>
</feature>
<evidence type="ECO:0000256" key="1">
    <source>
        <dbReference type="SAM" id="MobiDB-lite"/>
    </source>
</evidence>
<protein>
    <recommendedName>
        <fullName evidence="5">DUF5666 domain-containing protein</fullName>
    </recommendedName>
</protein>
<feature type="region of interest" description="Disordered" evidence="1">
    <location>
        <begin position="123"/>
        <end position="143"/>
    </location>
</feature>
<evidence type="ECO:0000256" key="2">
    <source>
        <dbReference type="SAM" id="SignalP"/>
    </source>
</evidence>
<accession>A0A6I4TVT4</accession>
<dbReference type="Pfam" id="PF19649">
    <property type="entry name" value="DUF6152"/>
    <property type="match status" value="1"/>
</dbReference>
<evidence type="ECO:0008006" key="5">
    <source>
        <dbReference type="Google" id="ProtNLM"/>
    </source>
</evidence>
<feature type="signal peptide" evidence="2">
    <location>
        <begin position="1"/>
        <end position="27"/>
    </location>
</feature>
<comment type="caution">
    <text evidence="3">The sequence shown here is derived from an EMBL/GenBank/DDBJ whole genome shotgun (WGS) entry which is preliminary data.</text>
</comment>
<dbReference type="EMBL" id="WTYJ01000002">
    <property type="protein sequence ID" value="MXO99319.1"/>
    <property type="molecule type" value="Genomic_DNA"/>
</dbReference>